<organism evidence="2 3">
    <name type="scientific">Sinorhizobium glycinis</name>
    <dbReference type="NCBI Taxonomy" id="1472378"/>
    <lineage>
        <taxon>Bacteria</taxon>
        <taxon>Pseudomonadati</taxon>
        <taxon>Pseudomonadota</taxon>
        <taxon>Alphaproteobacteria</taxon>
        <taxon>Hyphomicrobiales</taxon>
        <taxon>Rhizobiaceae</taxon>
        <taxon>Sinorhizobium/Ensifer group</taxon>
        <taxon>Sinorhizobium</taxon>
    </lineage>
</organism>
<dbReference type="EMBL" id="LPUX01000050">
    <property type="protein sequence ID" value="OAP42795.1"/>
    <property type="molecule type" value="Genomic_DNA"/>
</dbReference>
<dbReference type="SMART" id="SM00318">
    <property type="entry name" value="SNc"/>
    <property type="match status" value="1"/>
</dbReference>
<protein>
    <submittedName>
        <fullName evidence="2">Exopolysaccharide biosynthesis protein</fullName>
    </submittedName>
</protein>
<name>A0A178Y7W7_9HYPH</name>
<evidence type="ECO:0000313" key="2">
    <source>
        <dbReference type="EMBL" id="OAP42795.1"/>
    </source>
</evidence>
<dbReference type="InterPro" id="IPR035437">
    <property type="entry name" value="SNase_OB-fold_sf"/>
</dbReference>
<feature type="domain" description="TNase-like" evidence="1">
    <location>
        <begin position="40"/>
        <end position="148"/>
    </location>
</feature>
<dbReference type="Gene3D" id="2.40.50.90">
    <property type="match status" value="1"/>
</dbReference>
<proteinExistence type="predicted"/>
<keyword evidence="3" id="KW-1185">Reference proteome</keyword>
<evidence type="ECO:0000313" key="3">
    <source>
        <dbReference type="Proteomes" id="UP000094025"/>
    </source>
</evidence>
<dbReference type="InterPro" id="IPR016071">
    <property type="entry name" value="Staphylococal_nuclease_OB-fold"/>
</dbReference>
<accession>A0A178Y7W7</accession>
<dbReference type="Proteomes" id="UP000094025">
    <property type="component" value="Unassembled WGS sequence"/>
</dbReference>
<evidence type="ECO:0000259" key="1">
    <source>
        <dbReference type="PROSITE" id="PS50830"/>
    </source>
</evidence>
<dbReference type="AlphaFoldDB" id="A0A178Y7W7"/>
<dbReference type="PANTHER" id="PTHR12302:SF26">
    <property type="entry name" value="BLR1266 PROTEIN"/>
    <property type="match status" value="1"/>
</dbReference>
<dbReference type="PROSITE" id="PS50830">
    <property type="entry name" value="TNASE_3"/>
    <property type="match status" value="1"/>
</dbReference>
<dbReference type="Pfam" id="PF00565">
    <property type="entry name" value="SNase"/>
    <property type="match status" value="1"/>
</dbReference>
<gene>
    <name evidence="2" type="ORF">AU381_15965</name>
</gene>
<sequence length="195" mass="21738">MIGGWMFLMVLSLGAYVASSLPPPEKTVTGELRGSAVASDGDSLRLNGRRVRIEGIDAPEIGQTCQREGAGWDCGAEARRRLEDLIDGTTIRCRLHGRDRYGRELGLCEAGGRDIGREMVLSGYAVSYGLYREEEERARERRAGVWAGDFVRPQEWRRSEGGAEETPHQAGDWLEFILQWLEDQAWRVAKEIAGA</sequence>
<dbReference type="PANTHER" id="PTHR12302">
    <property type="entry name" value="EBNA2 BINDING PROTEIN P100"/>
    <property type="match status" value="1"/>
</dbReference>
<dbReference type="SUPFAM" id="SSF50199">
    <property type="entry name" value="Staphylococcal nuclease"/>
    <property type="match status" value="1"/>
</dbReference>
<reference evidence="2 3" key="1">
    <citation type="journal article" date="2016" name="Int. J. Syst. Evol. Microbiol.">
        <title>Ensifer glycinis sp. nov., an novel rhizobial species associated with Glycine spp.</title>
        <authorList>
            <person name="Yan H."/>
            <person name="Yan J."/>
            <person name="Sui X.H."/>
            <person name="Wang E.T."/>
            <person name="Chen W.X."/>
            <person name="Zhang X.X."/>
            <person name="Chen W.F."/>
        </authorList>
    </citation>
    <scope>NUCLEOTIDE SEQUENCE [LARGE SCALE GENOMIC DNA]</scope>
    <source>
        <strain evidence="2 3">CCBAU 23380</strain>
    </source>
</reference>
<dbReference type="STRING" id="1472378.AU381_15965"/>
<comment type="caution">
    <text evidence="2">The sequence shown here is derived from an EMBL/GenBank/DDBJ whole genome shotgun (WGS) entry which is preliminary data.</text>
</comment>